<dbReference type="EMBL" id="BFAA01027663">
    <property type="protein sequence ID" value="GCB80911.1"/>
    <property type="molecule type" value="Genomic_DNA"/>
</dbReference>
<dbReference type="SUPFAM" id="SSF48726">
    <property type="entry name" value="Immunoglobulin"/>
    <property type="match status" value="1"/>
</dbReference>
<sequence length="109" mass="12291">MFWIIVTLFLPCGGLALTQTPISYLGRIDKTVRFKCAGQGRSTVIHWYQQKPGQAPSRILYSGSSVIRDPEFGSKFSADREDKLCTLIIKTIAQEDAATYYCAYWEAQC</sequence>
<evidence type="ECO:0000256" key="4">
    <source>
        <dbReference type="ARBA" id="ARBA00023136"/>
    </source>
</evidence>
<protein>
    <recommendedName>
        <fullName evidence="8">Ig-like domain-containing protein</fullName>
    </recommendedName>
</protein>
<keyword evidence="3" id="KW-1133">Transmembrane helix</keyword>
<dbReference type="Gene3D" id="2.60.40.10">
    <property type="entry name" value="Immunoglobulins"/>
    <property type="match status" value="1"/>
</dbReference>
<dbReference type="Pfam" id="PF07686">
    <property type="entry name" value="V-set"/>
    <property type="match status" value="1"/>
</dbReference>
<evidence type="ECO:0000256" key="2">
    <source>
        <dbReference type="ARBA" id="ARBA00022692"/>
    </source>
</evidence>
<dbReference type="PANTHER" id="PTHR19256">
    <property type="entry name" value="T-CELL RECEPTOR GAMMA CHAIN"/>
    <property type="match status" value="1"/>
</dbReference>
<reference evidence="9 10" key="1">
    <citation type="journal article" date="2018" name="Nat. Ecol. Evol.">
        <title>Shark genomes provide insights into elasmobranch evolution and the origin of vertebrates.</title>
        <authorList>
            <person name="Hara Y"/>
            <person name="Yamaguchi K"/>
            <person name="Onimaru K"/>
            <person name="Kadota M"/>
            <person name="Koyanagi M"/>
            <person name="Keeley SD"/>
            <person name="Tatsumi K"/>
            <person name="Tanaka K"/>
            <person name="Motone F"/>
            <person name="Kageyama Y"/>
            <person name="Nozu R"/>
            <person name="Adachi N"/>
            <person name="Nishimura O"/>
            <person name="Nakagawa R"/>
            <person name="Tanegashima C"/>
            <person name="Kiyatake I"/>
            <person name="Matsumoto R"/>
            <person name="Murakumo K"/>
            <person name="Nishida K"/>
            <person name="Terakita A"/>
            <person name="Kuratani S"/>
            <person name="Sato K"/>
            <person name="Hyodo S Kuraku.S."/>
        </authorList>
    </citation>
    <scope>NUCLEOTIDE SEQUENCE [LARGE SCALE GENOMIC DNA]</scope>
</reference>
<keyword evidence="2" id="KW-0812">Transmembrane</keyword>
<keyword evidence="5" id="KW-0675">Receptor</keyword>
<feature type="chain" id="PRO_5019024305" description="Ig-like domain-containing protein" evidence="7">
    <location>
        <begin position="17"/>
        <end position="109"/>
    </location>
</feature>
<name>A0A401Q6C3_SCYTO</name>
<feature type="signal peptide" evidence="7">
    <location>
        <begin position="1"/>
        <end position="16"/>
    </location>
</feature>
<dbReference type="InterPro" id="IPR013106">
    <property type="entry name" value="Ig_V-set"/>
</dbReference>
<dbReference type="InterPro" id="IPR013783">
    <property type="entry name" value="Ig-like_fold"/>
</dbReference>
<dbReference type="OMA" id="RIECHAT"/>
<keyword evidence="7" id="KW-0732">Signal</keyword>
<dbReference type="InterPro" id="IPR036179">
    <property type="entry name" value="Ig-like_dom_sf"/>
</dbReference>
<dbReference type="Proteomes" id="UP000288216">
    <property type="component" value="Unassembled WGS sequence"/>
</dbReference>
<keyword evidence="4" id="KW-0472">Membrane</keyword>
<gene>
    <name evidence="9" type="ORF">scyTo_0023256</name>
</gene>
<evidence type="ECO:0000256" key="6">
    <source>
        <dbReference type="ARBA" id="ARBA00023319"/>
    </source>
</evidence>
<dbReference type="PANTHER" id="PTHR19256:SF65">
    <property type="entry name" value="T CELL RECEPTOR GAMMA CONSTANT 1-RELATED"/>
    <property type="match status" value="1"/>
</dbReference>
<evidence type="ECO:0000313" key="9">
    <source>
        <dbReference type="EMBL" id="GCB80911.1"/>
    </source>
</evidence>
<dbReference type="GO" id="GO:0016020">
    <property type="term" value="C:membrane"/>
    <property type="evidence" value="ECO:0007669"/>
    <property type="project" value="UniProtKB-SubCell"/>
</dbReference>
<evidence type="ECO:0000259" key="8">
    <source>
        <dbReference type="PROSITE" id="PS50835"/>
    </source>
</evidence>
<proteinExistence type="predicted"/>
<feature type="domain" description="Ig-like" evidence="8">
    <location>
        <begin position="30"/>
        <end position="102"/>
    </location>
</feature>
<comment type="caution">
    <text evidence="9">The sequence shown here is derived from an EMBL/GenBank/DDBJ whole genome shotgun (WGS) entry which is preliminary data.</text>
</comment>
<dbReference type="InterPro" id="IPR051117">
    <property type="entry name" value="TRG_var/const_region"/>
</dbReference>
<evidence type="ECO:0000256" key="3">
    <source>
        <dbReference type="ARBA" id="ARBA00022989"/>
    </source>
</evidence>
<dbReference type="SMART" id="SM00406">
    <property type="entry name" value="IGv"/>
    <property type="match status" value="1"/>
</dbReference>
<evidence type="ECO:0000313" key="10">
    <source>
        <dbReference type="Proteomes" id="UP000288216"/>
    </source>
</evidence>
<dbReference type="OrthoDB" id="8924181at2759"/>
<dbReference type="InterPro" id="IPR007110">
    <property type="entry name" value="Ig-like_dom"/>
</dbReference>
<dbReference type="AlphaFoldDB" id="A0A401Q6C3"/>
<evidence type="ECO:0000256" key="1">
    <source>
        <dbReference type="ARBA" id="ARBA00004370"/>
    </source>
</evidence>
<comment type="subcellular location">
    <subcellularLocation>
        <location evidence="1">Membrane</location>
    </subcellularLocation>
</comment>
<dbReference type="PROSITE" id="PS50835">
    <property type="entry name" value="IG_LIKE"/>
    <property type="match status" value="1"/>
</dbReference>
<organism evidence="9 10">
    <name type="scientific">Scyliorhinus torazame</name>
    <name type="common">Cloudy catshark</name>
    <name type="synonym">Catulus torazame</name>
    <dbReference type="NCBI Taxonomy" id="75743"/>
    <lineage>
        <taxon>Eukaryota</taxon>
        <taxon>Metazoa</taxon>
        <taxon>Chordata</taxon>
        <taxon>Craniata</taxon>
        <taxon>Vertebrata</taxon>
        <taxon>Chondrichthyes</taxon>
        <taxon>Elasmobranchii</taxon>
        <taxon>Galeomorphii</taxon>
        <taxon>Galeoidea</taxon>
        <taxon>Carcharhiniformes</taxon>
        <taxon>Scyliorhinidae</taxon>
        <taxon>Scyliorhinus</taxon>
    </lineage>
</organism>
<dbReference type="STRING" id="75743.A0A401Q6C3"/>
<evidence type="ECO:0000256" key="7">
    <source>
        <dbReference type="SAM" id="SignalP"/>
    </source>
</evidence>
<keyword evidence="10" id="KW-1185">Reference proteome</keyword>
<keyword evidence="6" id="KW-0393">Immunoglobulin domain</keyword>
<accession>A0A401Q6C3</accession>
<evidence type="ECO:0000256" key="5">
    <source>
        <dbReference type="ARBA" id="ARBA00023170"/>
    </source>
</evidence>